<evidence type="ECO:0000256" key="3">
    <source>
        <dbReference type="ARBA" id="ARBA00022723"/>
    </source>
</evidence>
<dbReference type="InterPro" id="IPR025288">
    <property type="entry name" value="DUF4080"/>
</dbReference>
<reference evidence="8" key="1">
    <citation type="submission" date="2020-10" db="EMBL/GenBank/DDBJ databases">
        <authorList>
            <person name="Gilroy R."/>
        </authorList>
    </citation>
    <scope>NUCLEOTIDE SEQUENCE</scope>
    <source>
        <strain evidence="8">ChiSjej4B22-8349</strain>
    </source>
</reference>
<dbReference type="PANTHER" id="PTHR43409:SF16">
    <property type="entry name" value="SLR0320 PROTEIN"/>
    <property type="match status" value="1"/>
</dbReference>
<evidence type="ECO:0000256" key="4">
    <source>
        <dbReference type="ARBA" id="ARBA00023004"/>
    </source>
</evidence>
<dbReference type="Pfam" id="PF04055">
    <property type="entry name" value="Radical_SAM"/>
    <property type="match status" value="1"/>
</dbReference>
<dbReference type="Pfam" id="PF02310">
    <property type="entry name" value="B12-binding"/>
    <property type="match status" value="1"/>
</dbReference>
<evidence type="ECO:0000256" key="1">
    <source>
        <dbReference type="ARBA" id="ARBA00001966"/>
    </source>
</evidence>
<evidence type="ECO:0000259" key="6">
    <source>
        <dbReference type="PROSITE" id="PS51332"/>
    </source>
</evidence>
<evidence type="ECO:0000259" key="7">
    <source>
        <dbReference type="PROSITE" id="PS51918"/>
    </source>
</evidence>
<accession>A0A9D1N5R1</accession>
<keyword evidence="4" id="KW-0408">Iron</keyword>
<comment type="caution">
    <text evidence="8">The sequence shown here is derived from an EMBL/GenBank/DDBJ whole genome shotgun (WGS) entry which is preliminary data.</text>
</comment>
<dbReference type="InterPro" id="IPR023404">
    <property type="entry name" value="rSAM_horseshoe"/>
</dbReference>
<keyword evidence="2" id="KW-0949">S-adenosyl-L-methionine</keyword>
<dbReference type="SUPFAM" id="SSF102114">
    <property type="entry name" value="Radical SAM enzymes"/>
    <property type="match status" value="1"/>
</dbReference>
<dbReference type="CDD" id="cd01335">
    <property type="entry name" value="Radical_SAM"/>
    <property type="match status" value="1"/>
</dbReference>
<protein>
    <submittedName>
        <fullName evidence="8">DUF4080 domain-containing protein</fullName>
    </submittedName>
</protein>
<dbReference type="SFLD" id="SFLDS00029">
    <property type="entry name" value="Radical_SAM"/>
    <property type="match status" value="1"/>
</dbReference>
<feature type="domain" description="Radical SAM core" evidence="7">
    <location>
        <begin position="200"/>
        <end position="430"/>
    </location>
</feature>
<dbReference type="GO" id="GO:0051536">
    <property type="term" value="F:iron-sulfur cluster binding"/>
    <property type="evidence" value="ECO:0007669"/>
    <property type="project" value="UniProtKB-KW"/>
</dbReference>
<dbReference type="Gene3D" id="3.80.30.20">
    <property type="entry name" value="tm_1862 like domain"/>
    <property type="match status" value="1"/>
</dbReference>
<evidence type="ECO:0000256" key="2">
    <source>
        <dbReference type="ARBA" id="ARBA00022691"/>
    </source>
</evidence>
<dbReference type="Proteomes" id="UP000824130">
    <property type="component" value="Unassembled WGS sequence"/>
</dbReference>
<dbReference type="GO" id="GO:0005829">
    <property type="term" value="C:cytosol"/>
    <property type="evidence" value="ECO:0007669"/>
    <property type="project" value="TreeGrafter"/>
</dbReference>
<dbReference type="InterPro" id="IPR006158">
    <property type="entry name" value="Cobalamin-bd"/>
</dbReference>
<organism evidence="8 9">
    <name type="scientific">Candidatus Allocopromorpha excrementipullorum</name>
    <dbReference type="NCBI Taxonomy" id="2840743"/>
    <lineage>
        <taxon>Bacteria</taxon>
        <taxon>Bacillati</taxon>
        <taxon>Bacillota</taxon>
        <taxon>Clostridia</taxon>
        <taxon>Eubacteriales</taxon>
        <taxon>Eubacteriaceae</taxon>
        <taxon>Eubacteriaceae incertae sedis</taxon>
        <taxon>Candidatus Allocopromorpha</taxon>
    </lineage>
</organism>
<name>A0A9D1N5R1_9FIRM</name>
<dbReference type="InterPro" id="IPR006638">
    <property type="entry name" value="Elp3/MiaA/NifB-like_rSAM"/>
</dbReference>
<dbReference type="InterPro" id="IPR007197">
    <property type="entry name" value="rSAM"/>
</dbReference>
<proteinExistence type="predicted"/>
<gene>
    <name evidence="8" type="ORF">IAD25_01885</name>
</gene>
<dbReference type="PANTHER" id="PTHR43409">
    <property type="entry name" value="ANAEROBIC MAGNESIUM-PROTOPORPHYRIN IX MONOMETHYL ESTER CYCLASE-RELATED"/>
    <property type="match status" value="1"/>
</dbReference>
<dbReference type="Gene3D" id="3.40.50.280">
    <property type="entry name" value="Cobalamin-binding domain"/>
    <property type="match status" value="1"/>
</dbReference>
<dbReference type="GO" id="GO:0031419">
    <property type="term" value="F:cobalamin binding"/>
    <property type="evidence" value="ECO:0007669"/>
    <property type="project" value="InterPro"/>
</dbReference>
<dbReference type="PROSITE" id="PS51332">
    <property type="entry name" value="B12_BINDING"/>
    <property type="match status" value="1"/>
</dbReference>
<evidence type="ECO:0000313" key="9">
    <source>
        <dbReference type="Proteomes" id="UP000824130"/>
    </source>
</evidence>
<dbReference type="SFLD" id="SFLDG01082">
    <property type="entry name" value="B12-binding_domain_containing"/>
    <property type="match status" value="1"/>
</dbReference>
<reference evidence="8" key="2">
    <citation type="journal article" date="2021" name="PeerJ">
        <title>Extensive microbial diversity within the chicken gut microbiome revealed by metagenomics and culture.</title>
        <authorList>
            <person name="Gilroy R."/>
            <person name="Ravi A."/>
            <person name="Getino M."/>
            <person name="Pursley I."/>
            <person name="Horton D.L."/>
            <person name="Alikhan N.F."/>
            <person name="Baker D."/>
            <person name="Gharbi K."/>
            <person name="Hall N."/>
            <person name="Watson M."/>
            <person name="Adriaenssens E.M."/>
            <person name="Foster-Nyarko E."/>
            <person name="Jarju S."/>
            <person name="Secka A."/>
            <person name="Antonio M."/>
            <person name="Oren A."/>
            <person name="Chaudhuri R.R."/>
            <person name="La Ragione R."/>
            <person name="Hildebrand F."/>
            <person name="Pallen M.J."/>
        </authorList>
    </citation>
    <scope>NUCLEOTIDE SEQUENCE</scope>
    <source>
        <strain evidence="8">ChiSjej4B22-8349</strain>
    </source>
</reference>
<dbReference type="AlphaFoldDB" id="A0A9D1N5R1"/>
<feature type="domain" description="B12-binding" evidence="6">
    <location>
        <begin position="1"/>
        <end position="150"/>
    </location>
</feature>
<comment type="cofactor">
    <cofactor evidence="1">
        <name>[4Fe-4S] cluster</name>
        <dbReference type="ChEBI" id="CHEBI:49883"/>
    </cofactor>
</comment>
<dbReference type="PROSITE" id="PS51918">
    <property type="entry name" value="RADICAL_SAM"/>
    <property type="match status" value="1"/>
</dbReference>
<evidence type="ECO:0000256" key="5">
    <source>
        <dbReference type="ARBA" id="ARBA00023014"/>
    </source>
</evidence>
<dbReference type="GO" id="GO:0003824">
    <property type="term" value="F:catalytic activity"/>
    <property type="evidence" value="ECO:0007669"/>
    <property type="project" value="InterPro"/>
</dbReference>
<keyword evidence="3" id="KW-0479">Metal-binding</keyword>
<keyword evidence="5" id="KW-0411">Iron-sulfur</keyword>
<dbReference type="EMBL" id="DVOB01000041">
    <property type="protein sequence ID" value="HIU95451.1"/>
    <property type="molecule type" value="Genomic_DNA"/>
</dbReference>
<dbReference type="InterPro" id="IPR051198">
    <property type="entry name" value="BchE-like"/>
</dbReference>
<dbReference type="Pfam" id="PF13311">
    <property type="entry name" value="DUF4080"/>
    <property type="match status" value="1"/>
</dbReference>
<dbReference type="SMART" id="SM00729">
    <property type="entry name" value="Elp3"/>
    <property type="match status" value="1"/>
</dbReference>
<dbReference type="InterPro" id="IPR058240">
    <property type="entry name" value="rSAM_sf"/>
</dbReference>
<dbReference type="GO" id="GO:0046872">
    <property type="term" value="F:metal ion binding"/>
    <property type="evidence" value="ECO:0007669"/>
    <property type="project" value="UniProtKB-KW"/>
</dbReference>
<evidence type="ECO:0000313" key="8">
    <source>
        <dbReference type="EMBL" id="HIU95451.1"/>
    </source>
</evidence>
<sequence length="595" mass="67750">MKILLVAINAKYIHSNLAVLSLAAYAGEKLGRDKVGWDKGRQGAVDVKIETVSYTINQPQEQILADIYGRKPDLLLFSCYIWNRRQVGELVADAGKVMPEVDIWLGGPEVSFDAEGALTELPAVKGVMVGEGEETFYRLAKEYAGAFGGNGDVRGKPADPALERVGGIIFRKSDGTIVVSGPPGRVDLAQLPFPYGSMEEFENRIIYYESSRGCPFRCAYCLSAVDRALRYRDLEAIRTELGYFLGKGVPQVKFVDRTFNCDSVRAMEIWRFLRERDNGVTNFHFEIAGDILTEEELTLLRGLRPGQVQLEIGVQSTNEETLREINRPVDIARLRSNVASLKDAGNVHIHLDLIAGLPLEGYESFGRSFDDVFSMRPNQLQLGFLKVLKGTPMEERQERYGIRHTEAPPYEVLETRWISYGELVRLKRIEEMVEIYFNSGQFGGALDVLMERFDSPFAFFETLAGWYGSHQAVMVNMSRNQRYQRLMEFADEMLSPDDLDRFMEAMVFDYYMRENVKTRPGFFGTETVEKSFSKEFYSMEAREHRYLSGGRYDTDDPRLLRRLTHLEKAGGKYYLFDYERRDPVTGNACVAEVEC</sequence>